<keyword evidence="2 4" id="KW-0238">DNA-binding</keyword>
<dbReference type="PRINTS" id="PR00455">
    <property type="entry name" value="HTHTETR"/>
</dbReference>
<dbReference type="SUPFAM" id="SSF46689">
    <property type="entry name" value="Homeodomain-like"/>
    <property type="match status" value="1"/>
</dbReference>
<evidence type="ECO:0000256" key="1">
    <source>
        <dbReference type="ARBA" id="ARBA00023015"/>
    </source>
</evidence>
<dbReference type="Pfam" id="PF16925">
    <property type="entry name" value="TetR_C_13"/>
    <property type="match status" value="1"/>
</dbReference>
<gene>
    <name evidence="6" type="ORF">GW587_00715</name>
</gene>
<keyword evidence="7" id="KW-1185">Reference proteome</keyword>
<keyword evidence="3" id="KW-0804">Transcription</keyword>
<comment type="caution">
    <text evidence="6">The sequence shown here is derived from an EMBL/GenBank/DDBJ whole genome shotgun (WGS) entry which is preliminary data.</text>
</comment>
<dbReference type="Gene3D" id="1.10.357.10">
    <property type="entry name" value="Tetracycline Repressor, domain 2"/>
    <property type="match status" value="1"/>
</dbReference>
<dbReference type="InterPro" id="IPR001647">
    <property type="entry name" value="HTH_TetR"/>
</dbReference>
<keyword evidence="1" id="KW-0805">Transcription regulation</keyword>
<dbReference type="InterPro" id="IPR009057">
    <property type="entry name" value="Homeodomain-like_sf"/>
</dbReference>
<evidence type="ECO:0000256" key="2">
    <source>
        <dbReference type="ARBA" id="ARBA00023125"/>
    </source>
</evidence>
<dbReference type="InterPro" id="IPR036271">
    <property type="entry name" value="Tet_transcr_reg_TetR-rel_C_sf"/>
</dbReference>
<feature type="domain" description="HTH tetR-type" evidence="5">
    <location>
        <begin position="4"/>
        <end position="64"/>
    </location>
</feature>
<organism evidence="6 7">
    <name type="scientific">Duganella aceris</name>
    <dbReference type="NCBI Taxonomy" id="2703883"/>
    <lineage>
        <taxon>Bacteria</taxon>
        <taxon>Pseudomonadati</taxon>
        <taxon>Pseudomonadota</taxon>
        <taxon>Betaproteobacteria</taxon>
        <taxon>Burkholderiales</taxon>
        <taxon>Oxalobacteraceae</taxon>
        <taxon>Telluria group</taxon>
        <taxon>Duganella</taxon>
    </lineage>
</organism>
<dbReference type="SUPFAM" id="SSF48498">
    <property type="entry name" value="Tetracyclin repressor-like, C-terminal domain"/>
    <property type="match status" value="1"/>
</dbReference>
<accession>A0ABX0FCZ7</accession>
<evidence type="ECO:0000256" key="4">
    <source>
        <dbReference type="PROSITE-ProRule" id="PRU00335"/>
    </source>
</evidence>
<sequence>MPKPNVKEQIVATSLGLLHSRGFNATSVQDITAAAGVPKGSFYNHFASKEALGLEVLQRYSAEANDLASALRDTALSPLQRIEQYFRDFIAANAANDFSCGCLLGNFGTELANQVPAIREQMQRAFGGWSGSLATVIAEGQRDGSIGTAYTAAELADFVVDAWQGAVLRSKTERSSEPLERYARMMLGRILV</sequence>
<evidence type="ECO:0000256" key="3">
    <source>
        <dbReference type="ARBA" id="ARBA00023163"/>
    </source>
</evidence>
<dbReference type="EMBL" id="JAADJT010000001">
    <property type="protein sequence ID" value="NGZ82784.1"/>
    <property type="molecule type" value="Genomic_DNA"/>
</dbReference>
<dbReference type="InterPro" id="IPR011075">
    <property type="entry name" value="TetR_C"/>
</dbReference>
<dbReference type="PANTHER" id="PTHR47506:SF6">
    <property type="entry name" value="HTH-TYPE TRANSCRIPTIONAL REPRESSOR NEMR"/>
    <property type="match status" value="1"/>
</dbReference>
<evidence type="ECO:0000259" key="5">
    <source>
        <dbReference type="PROSITE" id="PS50977"/>
    </source>
</evidence>
<dbReference type="Proteomes" id="UP000666369">
    <property type="component" value="Unassembled WGS sequence"/>
</dbReference>
<protein>
    <submittedName>
        <fullName evidence="6">TetR family transcriptional regulator</fullName>
    </submittedName>
</protein>
<dbReference type="PANTHER" id="PTHR47506">
    <property type="entry name" value="TRANSCRIPTIONAL REGULATORY PROTEIN"/>
    <property type="match status" value="1"/>
</dbReference>
<reference evidence="7" key="2">
    <citation type="submission" date="2023-07" db="EMBL/GenBank/DDBJ databases">
        <title>Duganella aceri sp. nov., isolated from tree sap.</title>
        <authorList>
            <person name="Kim I.S."/>
        </authorList>
    </citation>
    <scope>NUCLEOTIDE SEQUENCE [LARGE SCALE GENOMIC DNA]</scope>
    <source>
        <strain evidence="7">SAP-35</strain>
    </source>
</reference>
<evidence type="ECO:0000313" key="7">
    <source>
        <dbReference type="Proteomes" id="UP000666369"/>
    </source>
</evidence>
<feature type="DNA-binding region" description="H-T-H motif" evidence="4">
    <location>
        <begin position="27"/>
        <end position="46"/>
    </location>
</feature>
<reference evidence="6 7" key="1">
    <citation type="submission" date="2020-01" db="EMBL/GenBank/DDBJ databases">
        <authorList>
            <person name="Lee S.D."/>
        </authorList>
    </citation>
    <scope>NUCLEOTIDE SEQUENCE [LARGE SCALE GENOMIC DNA]</scope>
    <source>
        <strain evidence="6 7">SAP-35</strain>
    </source>
</reference>
<evidence type="ECO:0000313" key="6">
    <source>
        <dbReference type="EMBL" id="NGZ82784.1"/>
    </source>
</evidence>
<dbReference type="Pfam" id="PF00440">
    <property type="entry name" value="TetR_N"/>
    <property type="match status" value="1"/>
</dbReference>
<dbReference type="PROSITE" id="PS50977">
    <property type="entry name" value="HTH_TETR_2"/>
    <property type="match status" value="1"/>
</dbReference>
<dbReference type="RefSeq" id="WP_166097433.1">
    <property type="nucleotide sequence ID" value="NZ_JAADJT010000001.1"/>
</dbReference>
<name>A0ABX0FCZ7_9BURK</name>
<proteinExistence type="predicted"/>